<evidence type="ECO:0000313" key="2">
    <source>
        <dbReference type="EMBL" id="KAF7342639.1"/>
    </source>
</evidence>
<dbReference type="OrthoDB" id="3255261at2759"/>
<reference evidence="2" key="1">
    <citation type="submission" date="2020-05" db="EMBL/GenBank/DDBJ databases">
        <title>Mycena genomes resolve the evolution of fungal bioluminescence.</title>
        <authorList>
            <person name="Tsai I.J."/>
        </authorList>
    </citation>
    <scope>NUCLEOTIDE SEQUENCE</scope>
    <source>
        <strain evidence="2">160909Yilan</strain>
    </source>
</reference>
<organism evidence="2 3">
    <name type="scientific">Mycena sanguinolenta</name>
    <dbReference type="NCBI Taxonomy" id="230812"/>
    <lineage>
        <taxon>Eukaryota</taxon>
        <taxon>Fungi</taxon>
        <taxon>Dikarya</taxon>
        <taxon>Basidiomycota</taxon>
        <taxon>Agaricomycotina</taxon>
        <taxon>Agaricomycetes</taxon>
        <taxon>Agaricomycetidae</taxon>
        <taxon>Agaricales</taxon>
        <taxon>Marasmiineae</taxon>
        <taxon>Mycenaceae</taxon>
        <taxon>Mycena</taxon>
    </lineage>
</organism>
<dbReference type="EMBL" id="JACAZH010000025">
    <property type="protein sequence ID" value="KAF7342639.1"/>
    <property type="molecule type" value="Genomic_DNA"/>
</dbReference>
<feature type="compositionally biased region" description="Acidic residues" evidence="1">
    <location>
        <begin position="262"/>
        <end position="279"/>
    </location>
</feature>
<name>A0A8H7CLZ2_9AGAR</name>
<dbReference type="AlphaFoldDB" id="A0A8H7CLZ2"/>
<keyword evidence="3" id="KW-1185">Reference proteome</keyword>
<dbReference type="Proteomes" id="UP000623467">
    <property type="component" value="Unassembled WGS sequence"/>
</dbReference>
<evidence type="ECO:0000256" key="1">
    <source>
        <dbReference type="SAM" id="MobiDB-lite"/>
    </source>
</evidence>
<accession>A0A8H7CLZ2</accession>
<feature type="region of interest" description="Disordered" evidence="1">
    <location>
        <begin position="260"/>
        <end position="279"/>
    </location>
</feature>
<proteinExistence type="predicted"/>
<evidence type="ECO:0000313" key="3">
    <source>
        <dbReference type="Proteomes" id="UP000623467"/>
    </source>
</evidence>
<protein>
    <submittedName>
        <fullName evidence="2">Uncharacterized protein</fullName>
    </submittedName>
</protein>
<comment type="caution">
    <text evidence="2">The sequence shown here is derived from an EMBL/GenBank/DDBJ whole genome shotgun (WGS) entry which is preliminary data.</text>
</comment>
<sequence>MFMVGSNPSRKYVDLINRASAKYASWDPAKLIRAGDYGKIDRKTGQFQKEGSIYDTHCPDDVAALAARYPPVTTDAVQEFSVSSLNVKKIKYSAGVQVQALGSAGIAGISFQTAWKFGRDRGAFLVMFNAEMTHVPDEFISPSAQLDFLKGKVLVRAAYHCPAYAMYLSNKESETVQLSLDISGPTPVPGLTTEGNLGMDWHHEGTSGLFQKAIAATASYTPLVSLHMIQKPFGIRRESPNPIGETPTCDLWRDVERPWGELTEDGDSDVEETFSDDSE</sequence>
<gene>
    <name evidence="2" type="ORF">MSAN_02020700</name>
</gene>